<dbReference type="AlphaFoldDB" id="F0V2Y7"/>
<accession>F0V2Y7</accession>
<dbReference type="EMBL" id="FQ790233">
    <property type="protein sequence ID" value="CBZ40209.1"/>
    <property type="molecule type" value="Genomic_DNA"/>
</dbReference>
<name>F0V2Y7_MYCS3</name>
<evidence type="ECO:0000256" key="1">
    <source>
        <dbReference type="SAM" id="Phobius"/>
    </source>
</evidence>
<dbReference type="Proteomes" id="UP000008645">
    <property type="component" value="Chromosome"/>
</dbReference>
<keyword evidence="1" id="KW-1133">Transmembrane helix</keyword>
<protein>
    <submittedName>
        <fullName evidence="2">Uncharacterized protein</fullName>
    </submittedName>
</protein>
<evidence type="ECO:0000313" key="2">
    <source>
        <dbReference type="EMBL" id="CBZ40209.1"/>
    </source>
</evidence>
<evidence type="ECO:0000313" key="3">
    <source>
        <dbReference type="Proteomes" id="UP000008645"/>
    </source>
</evidence>
<dbReference type="HOGENOM" id="CLU_1473675_0_0_14"/>
<organism evidence="2 3">
    <name type="scientific">Mycoplasma suis (strain KI_3806)</name>
    <dbReference type="NCBI Taxonomy" id="708248"/>
    <lineage>
        <taxon>Bacteria</taxon>
        <taxon>Bacillati</taxon>
        <taxon>Mycoplasmatota</taxon>
        <taxon>Mollicutes</taxon>
        <taxon>Mycoplasmataceae</taxon>
        <taxon>Mycoplasma</taxon>
    </lineage>
</organism>
<proteinExistence type="predicted"/>
<keyword evidence="1" id="KW-0472">Membrane</keyword>
<dbReference type="KEGG" id="msk:MSUIS_01160"/>
<reference evidence="2 3" key="1">
    <citation type="journal article" date="2011" name="J. Bacteriol.">
        <title>Complete genome sequence of the hemotrophic Mycoplasma suis strain KI3806.</title>
        <authorList>
            <person name="Oehlerking J."/>
            <person name="Kube M."/>
            <person name="Felder K.M."/>
            <person name="Matter D."/>
            <person name="Wittenbrink M.M."/>
            <person name="Schwarzenbach S."/>
            <person name="Kramer M.M."/>
            <person name="Hoelzle K."/>
            <person name="Hoelzle L.E."/>
        </authorList>
    </citation>
    <scope>NUCLEOTIDE SEQUENCE [LARGE SCALE GENOMIC DNA]</scope>
    <source>
        <strain evidence="3">KI_3806</strain>
    </source>
</reference>
<keyword evidence="1" id="KW-0812">Transmembrane</keyword>
<sequence>MFSALNKIAVASISFSGIVAGGGYGLFSYLNKKDLITNFEEVGSSSNITDPETGDRFKNLENTSKVIAEIIQFWNREGGEELTCEILESKSSLGNFLDDNKCKELFREIWQERDKQHPKTLIRVSEKYVWDILNIQFSLNNYKELEKTIDSLKRGVHTERMICKSDGQAEKGKIVLVCDNKSF</sequence>
<feature type="transmembrane region" description="Helical" evidence="1">
    <location>
        <begin position="6"/>
        <end position="27"/>
    </location>
</feature>
<gene>
    <name evidence="2" type="ORF">MSUIS_01160</name>
</gene>